<dbReference type="EMBL" id="JARGYC010000030">
    <property type="protein sequence ID" value="MDF0601576.1"/>
    <property type="molecule type" value="Genomic_DNA"/>
</dbReference>
<evidence type="ECO:0000259" key="2">
    <source>
        <dbReference type="Pfam" id="PF13472"/>
    </source>
</evidence>
<feature type="chain" id="PRO_5041921281" evidence="1">
    <location>
        <begin position="27"/>
        <end position="245"/>
    </location>
</feature>
<evidence type="ECO:0000313" key="3">
    <source>
        <dbReference type="EMBL" id="MDF0601576.1"/>
    </source>
</evidence>
<dbReference type="CDD" id="cd00229">
    <property type="entry name" value="SGNH_hydrolase"/>
    <property type="match status" value="1"/>
</dbReference>
<keyword evidence="1" id="KW-0732">Signal</keyword>
<dbReference type="Pfam" id="PF13472">
    <property type="entry name" value="Lipase_GDSL_2"/>
    <property type="match status" value="1"/>
</dbReference>
<dbReference type="InterPro" id="IPR013830">
    <property type="entry name" value="SGNH_hydro"/>
</dbReference>
<organism evidence="3 4">
    <name type="scientific">Psychromarinibacter sediminicola</name>
    <dbReference type="NCBI Taxonomy" id="3033385"/>
    <lineage>
        <taxon>Bacteria</taxon>
        <taxon>Pseudomonadati</taxon>
        <taxon>Pseudomonadota</taxon>
        <taxon>Alphaproteobacteria</taxon>
        <taxon>Rhodobacterales</taxon>
        <taxon>Paracoccaceae</taxon>
        <taxon>Psychromarinibacter</taxon>
    </lineage>
</organism>
<evidence type="ECO:0000313" key="4">
    <source>
        <dbReference type="Proteomes" id="UP001220964"/>
    </source>
</evidence>
<feature type="signal peptide" evidence="1">
    <location>
        <begin position="1"/>
        <end position="26"/>
    </location>
</feature>
<reference evidence="3" key="1">
    <citation type="submission" date="2023-03" db="EMBL/GenBank/DDBJ databases">
        <title>Multiphase analysis and comparison of six strains from genera Psychromarinibacter, Lutimaribacter, and Maritimibacter, including a novel species: Psychromarinibacter sediminicola sp. nov.</title>
        <authorList>
            <person name="Wang Y.-H."/>
            <person name="Ye M.-Q."/>
            <person name="Du Z.-J."/>
        </authorList>
    </citation>
    <scope>NUCLEOTIDE SEQUENCE</scope>
    <source>
        <strain evidence="3">C21-152</strain>
    </source>
</reference>
<accession>A0AAE3NT77</accession>
<dbReference type="InterPro" id="IPR036514">
    <property type="entry name" value="SGNH_hydro_sf"/>
</dbReference>
<gene>
    <name evidence="3" type="ORF">P1J78_12595</name>
</gene>
<feature type="domain" description="SGNH hydrolase-type esterase" evidence="2">
    <location>
        <begin position="33"/>
        <end position="214"/>
    </location>
</feature>
<evidence type="ECO:0000256" key="1">
    <source>
        <dbReference type="SAM" id="SignalP"/>
    </source>
</evidence>
<dbReference type="SUPFAM" id="SSF52266">
    <property type="entry name" value="SGNH hydrolase"/>
    <property type="match status" value="1"/>
</dbReference>
<protein>
    <submittedName>
        <fullName evidence="3">SGNH/GDSL hydrolase family protein</fullName>
    </submittedName>
</protein>
<keyword evidence="4" id="KW-1185">Reference proteome</keyword>
<dbReference type="GO" id="GO:0016788">
    <property type="term" value="F:hydrolase activity, acting on ester bonds"/>
    <property type="evidence" value="ECO:0007669"/>
    <property type="project" value="UniProtKB-ARBA"/>
</dbReference>
<name>A0AAE3NT77_9RHOB</name>
<dbReference type="Gene3D" id="3.40.50.1110">
    <property type="entry name" value="SGNH hydrolase"/>
    <property type="match status" value="1"/>
</dbReference>
<keyword evidence="3" id="KW-0378">Hydrolase</keyword>
<dbReference type="AlphaFoldDB" id="A0AAE3NT77"/>
<comment type="caution">
    <text evidence="3">The sequence shown here is derived from an EMBL/GenBank/DDBJ whole genome shotgun (WGS) entry which is preliminary data.</text>
</comment>
<sequence length="245" mass="26317">MFKSRNLTVALAALTLVAGLAGGARAKSSRILALGDSLMAMNGITGHSIADYLRRSLGAQVVNRSVPAAHMVYRLPITGSLGMSIPAQFRKSDRGWDWVVMTGGGNDLWLGCQCAVCDRRIDKMISADGTRGEIPQLFHRVQQTGAQVVYVGYLRSPGIRTPIEHCKDEGDELEARIARLAARVPGVHYVSLHDLVPPGDTSYFAIDGIHPSVKASREIAARVVALMTKHGARPAPGLVTRDVAQ</sequence>
<dbReference type="RefSeq" id="WP_275567717.1">
    <property type="nucleotide sequence ID" value="NZ_JARGYC010000030.1"/>
</dbReference>
<dbReference type="Proteomes" id="UP001220964">
    <property type="component" value="Unassembled WGS sequence"/>
</dbReference>
<proteinExistence type="predicted"/>